<accession>A0A5B8CPV3</accession>
<dbReference type="EMBL" id="CP040946">
    <property type="protein sequence ID" value="QDC43229.1"/>
    <property type="molecule type" value="Genomic_DNA"/>
</dbReference>
<dbReference type="RefSeq" id="WP_140002087.1">
    <property type="nucleotide sequence ID" value="NZ_CP040946.1"/>
</dbReference>
<dbReference type="SMART" id="SM01236">
    <property type="entry name" value="Haem_oxygenase_2"/>
    <property type="match status" value="1"/>
</dbReference>
<dbReference type="InterPro" id="IPR016084">
    <property type="entry name" value="Haem_Oase-like_multi-hlx"/>
</dbReference>
<evidence type="ECO:0000313" key="2">
    <source>
        <dbReference type="Proteomes" id="UP000311008"/>
    </source>
</evidence>
<reference evidence="2" key="1">
    <citation type="journal article" date="2019" name="ISME J.">
        <title>Evolution in action: habitat transition from sediment to the pelagial leads to genome streamlining in Methylophilaceae.</title>
        <authorList>
            <person name="Salcher M."/>
            <person name="Schaefle D."/>
            <person name="Kaspar M."/>
            <person name="Neuenschwander S.M."/>
            <person name="Ghai R."/>
        </authorList>
    </citation>
    <scope>NUCLEOTIDE SEQUENCE [LARGE SCALE GENOMIC DNA]</scope>
    <source>
        <strain evidence="2">MMS-M-51</strain>
    </source>
</reference>
<dbReference type="Proteomes" id="UP000311008">
    <property type="component" value="Chromosome"/>
</dbReference>
<dbReference type="Pfam" id="PF14518">
    <property type="entry name" value="Haem_oxygenas_2"/>
    <property type="match status" value="1"/>
</dbReference>
<dbReference type="Gene3D" id="1.20.910.10">
    <property type="entry name" value="Heme oxygenase-like"/>
    <property type="match status" value="1"/>
</dbReference>
<organism evidence="1 2">
    <name type="scientific">Methylophilus medardicus</name>
    <dbReference type="NCBI Taxonomy" id="2588534"/>
    <lineage>
        <taxon>Bacteria</taxon>
        <taxon>Pseudomonadati</taxon>
        <taxon>Pseudomonadota</taxon>
        <taxon>Betaproteobacteria</taxon>
        <taxon>Nitrosomonadales</taxon>
        <taxon>Methylophilaceae</taxon>
        <taxon>Methylophilus</taxon>
    </lineage>
</organism>
<dbReference type="AlphaFoldDB" id="A0A5B8CPV3"/>
<keyword evidence="2" id="KW-1185">Reference proteome</keyword>
<gene>
    <name evidence="1" type="ORF">FIU01_00945</name>
</gene>
<name>A0A5B8CPV3_9PROT</name>
<dbReference type="KEGG" id="mmec:FIU01_00945"/>
<sequence length="489" mass="55064">MSVIHNAIEKRASVAPDWDAKAMYFSLLAPAGFSKNRAETSDFLFAKLRETSQQPSTVPVHVEQLEAWLLEQHAVVGRQYQAYLAARAAGEPRWYFSSKAHALYFLRVAAPTKMVDGAWLYGLTRHWHDSRFASLLKIYLEELGNGVEAHNHVAMYRKLLKANDCDDWRSLDEKFFTQGAVQLALAANTEAFLPEVIGFNLGYEQLPLHLLITAYELKELNIDPYYFTLHTTIDNAHSGHARTAVEAVNEAMPALADPRQYMARIVAGVKLNDAGLGAKALLNHFDLMGELVRLLQNKATIGQYMHTHRCVIEGKTLNAWLADPDEIARLLYALQKIGWIKRHQDPEQSHFWQVIAGSQAPMFGVFTAYERQVLYDWIAGDALERLPRTARLGPPLRMADPATGAKADPSQLRGNLYDLRSGHLMTKPVPLPGDFDQEATMVRYLQGLGARRMDFLVDCISPAEHYTSLGLCATRHFKAYLESPDPHIR</sequence>
<evidence type="ECO:0000313" key="1">
    <source>
        <dbReference type="EMBL" id="QDC43229.1"/>
    </source>
</evidence>
<protein>
    <submittedName>
        <fullName evidence="1">Iron-containing redox enzyme family protein</fullName>
    </submittedName>
</protein>
<dbReference type="OrthoDB" id="6635957at2"/>
<proteinExistence type="predicted"/>